<feature type="compositionally biased region" description="Basic and acidic residues" evidence="1">
    <location>
        <begin position="79"/>
        <end position="93"/>
    </location>
</feature>
<feature type="compositionally biased region" description="Basic residues" evidence="1">
    <location>
        <begin position="35"/>
        <end position="49"/>
    </location>
</feature>
<reference evidence="2" key="1">
    <citation type="submission" date="2020-02" db="EMBL/GenBank/DDBJ databases">
        <authorList>
            <person name="Meier V. D."/>
        </authorList>
    </citation>
    <scope>NUCLEOTIDE SEQUENCE</scope>
    <source>
        <strain evidence="2">AVDCRST_MAG45</strain>
    </source>
</reference>
<evidence type="ECO:0000256" key="1">
    <source>
        <dbReference type="SAM" id="MobiDB-lite"/>
    </source>
</evidence>
<accession>A0A6J4RVZ9</accession>
<evidence type="ECO:0000313" key="2">
    <source>
        <dbReference type="EMBL" id="CAA9478969.1"/>
    </source>
</evidence>
<feature type="compositionally biased region" description="Basic and acidic residues" evidence="1">
    <location>
        <begin position="1"/>
        <end position="15"/>
    </location>
</feature>
<feature type="compositionally biased region" description="Basic and acidic residues" evidence="1">
    <location>
        <begin position="104"/>
        <end position="120"/>
    </location>
</feature>
<feature type="compositionally biased region" description="Basic residues" evidence="1">
    <location>
        <begin position="94"/>
        <end position="103"/>
    </location>
</feature>
<feature type="region of interest" description="Disordered" evidence="1">
    <location>
        <begin position="1"/>
        <end position="252"/>
    </location>
</feature>
<feature type="compositionally biased region" description="Basic residues" evidence="1">
    <location>
        <begin position="143"/>
        <end position="161"/>
    </location>
</feature>
<dbReference type="EC" id="2.7.4.22" evidence="2"/>
<feature type="non-terminal residue" evidence="2">
    <location>
        <position position="252"/>
    </location>
</feature>
<name>A0A6J4RVZ9_9ACTN</name>
<dbReference type="GO" id="GO:0033862">
    <property type="term" value="F:UMP kinase activity"/>
    <property type="evidence" value="ECO:0007669"/>
    <property type="project" value="UniProtKB-EC"/>
</dbReference>
<feature type="compositionally biased region" description="Basic and acidic residues" evidence="1">
    <location>
        <begin position="162"/>
        <end position="178"/>
    </location>
</feature>
<sequence length="252" mass="28571">ERGAWTRSGRAERSGARLCAHTPQALRRGADGRPPLRRRPRSHRRHRRAGQAGDRPRRAGGDRRRRRQRLPGPARRRRGDGPGHRRLHGDARHRPQRARPPGRARADRRAHPRAVGDHHLRGGRALHPPPGHAPPREGADRHLRGRYRQPVLHHRHRRRPAGARDPRRGHPHGQERGRGRVRRRPAREPRRALPRGYHPPRGDRAPASGHGLDGAVAVHGQRAAAARLQHGRRAQHRPDSLRRARGNGGVDM</sequence>
<organism evidence="2">
    <name type="scientific">uncultured Solirubrobacterales bacterium</name>
    <dbReference type="NCBI Taxonomy" id="768556"/>
    <lineage>
        <taxon>Bacteria</taxon>
        <taxon>Bacillati</taxon>
        <taxon>Actinomycetota</taxon>
        <taxon>Thermoleophilia</taxon>
        <taxon>Solirubrobacterales</taxon>
        <taxon>environmental samples</taxon>
    </lineage>
</organism>
<feature type="non-terminal residue" evidence="2">
    <location>
        <position position="1"/>
    </location>
</feature>
<proteinExistence type="predicted"/>
<dbReference type="EMBL" id="CADCVU010000002">
    <property type="protein sequence ID" value="CAA9478969.1"/>
    <property type="molecule type" value="Genomic_DNA"/>
</dbReference>
<feature type="compositionally biased region" description="Low complexity" evidence="1">
    <location>
        <begin position="214"/>
        <end position="227"/>
    </location>
</feature>
<keyword evidence="2" id="KW-0418">Kinase</keyword>
<protein>
    <submittedName>
        <fullName evidence="2">Uridine monophosphate kinase</fullName>
        <ecNumber evidence="2">2.7.4.22</ecNumber>
    </submittedName>
</protein>
<gene>
    <name evidence="2" type="ORF">AVDCRST_MAG45-32</name>
</gene>
<dbReference type="AlphaFoldDB" id="A0A6J4RVZ9"/>
<keyword evidence="2" id="KW-0808">Transferase</keyword>
<feature type="compositionally biased region" description="Basic residues" evidence="1">
    <location>
        <begin position="63"/>
        <end position="78"/>
    </location>
</feature>